<dbReference type="Pfam" id="PF13440">
    <property type="entry name" value="Polysacc_synt_3"/>
    <property type="match status" value="1"/>
</dbReference>
<dbReference type="InterPro" id="IPR050833">
    <property type="entry name" value="Poly_Biosynth_Transport"/>
</dbReference>
<evidence type="ECO:0000256" key="1">
    <source>
        <dbReference type="ARBA" id="ARBA00004651"/>
    </source>
</evidence>
<evidence type="ECO:0000256" key="2">
    <source>
        <dbReference type="ARBA" id="ARBA00007430"/>
    </source>
</evidence>
<evidence type="ECO:0000256" key="6">
    <source>
        <dbReference type="ARBA" id="ARBA00023136"/>
    </source>
</evidence>
<feature type="transmembrane region" description="Helical" evidence="7">
    <location>
        <begin position="167"/>
        <end position="188"/>
    </location>
</feature>
<evidence type="ECO:0000256" key="5">
    <source>
        <dbReference type="ARBA" id="ARBA00022989"/>
    </source>
</evidence>
<feature type="transmembrane region" description="Helical" evidence="7">
    <location>
        <begin position="256"/>
        <end position="274"/>
    </location>
</feature>
<dbReference type="EMBL" id="BSOW01000041">
    <property type="protein sequence ID" value="GLR91043.1"/>
    <property type="molecule type" value="Genomic_DNA"/>
</dbReference>
<evidence type="ECO:0000256" key="3">
    <source>
        <dbReference type="ARBA" id="ARBA00022475"/>
    </source>
</evidence>
<reference evidence="9" key="1">
    <citation type="journal article" date="2019" name="Int. J. Syst. Evol. Microbiol.">
        <title>The Global Catalogue of Microorganisms (GCM) 10K type strain sequencing project: providing services to taxonomists for standard genome sequencing and annotation.</title>
        <authorList>
            <consortium name="The Broad Institute Genomics Platform"/>
            <consortium name="The Broad Institute Genome Sequencing Center for Infectious Disease"/>
            <person name="Wu L."/>
            <person name="Ma J."/>
        </authorList>
    </citation>
    <scope>NUCLEOTIDE SEQUENCE [LARGE SCALE GENOMIC DNA]</scope>
    <source>
        <strain evidence="9">NBRC 102520</strain>
    </source>
</reference>
<protein>
    <recommendedName>
        <fullName evidence="10">Polysaccharide biosynthesis protein C-terminal domain-containing protein</fullName>
    </recommendedName>
</protein>
<feature type="transmembrane region" description="Helical" evidence="7">
    <location>
        <begin position="226"/>
        <end position="244"/>
    </location>
</feature>
<evidence type="ECO:0000256" key="4">
    <source>
        <dbReference type="ARBA" id="ARBA00022692"/>
    </source>
</evidence>
<organism evidence="8 9">
    <name type="scientific">Bradyrhizobium iriomotense</name>
    <dbReference type="NCBI Taxonomy" id="441950"/>
    <lineage>
        <taxon>Bacteria</taxon>
        <taxon>Pseudomonadati</taxon>
        <taxon>Pseudomonadota</taxon>
        <taxon>Alphaproteobacteria</taxon>
        <taxon>Hyphomicrobiales</taxon>
        <taxon>Nitrobacteraceae</taxon>
        <taxon>Bradyrhizobium</taxon>
    </lineage>
</organism>
<keyword evidence="6 7" id="KW-0472">Membrane</keyword>
<feature type="transmembrane region" description="Helical" evidence="7">
    <location>
        <begin position="200"/>
        <end position="220"/>
    </location>
</feature>
<feature type="transmembrane region" description="Helical" evidence="7">
    <location>
        <begin position="6"/>
        <end position="33"/>
    </location>
</feature>
<evidence type="ECO:0008006" key="10">
    <source>
        <dbReference type="Google" id="ProtNLM"/>
    </source>
</evidence>
<keyword evidence="5 7" id="KW-1133">Transmembrane helix</keyword>
<keyword evidence="3" id="KW-1003">Cell membrane</keyword>
<feature type="transmembrane region" description="Helical" evidence="7">
    <location>
        <begin position="86"/>
        <end position="106"/>
    </location>
</feature>
<dbReference type="PANTHER" id="PTHR30250:SF10">
    <property type="entry name" value="LIPOPOLYSACCHARIDE BIOSYNTHESIS PROTEIN WZXC"/>
    <property type="match status" value="1"/>
</dbReference>
<comment type="caution">
    <text evidence="8">The sequence shown here is derived from an EMBL/GenBank/DDBJ whole genome shotgun (WGS) entry which is preliminary data.</text>
</comment>
<gene>
    <name evidence="8" type="ORF">GCM10007857_77590</name>
</gene>
<name>A0ABQ6BFV7_9BRAD</name>
<feature type="transmembrane region" description="Helical" evidence="7">
    <location>
        <begin position="127"/>
        <end position="147"/>
    </location>
</feature>
<keyword evidence="9" id="KW-1185">Reference proteome</keyword>
<proteinExistence type="inferred from homology"/>
<keyword evidence="4 7" id="KW-0812">Transmembrane</keyword>
<dbReference type="PANTHER" id="PTHR30250">
    <property type="entry name" value="PST FAMILY PREDICTED COLANIC ACID TRANSPORTER"/>
    <property type="match status" value="1"/>
</dbReference>
<evidence type="ECO:0000313" key="9">
    <source>
        <dbReference type="Proteomes" id="UP001156905"/>
    </source>
</evidence>
<accession>A0ABQ6BFV7</accession>
<feature type="transmembrane region" description="Helical" evidence="7">
    <location>
        <begin position="286"/>
        <end position="308"/>
    </location>
</feature>
<comment type="subcellular location">
    <subcellularLocation>
        <location evidence="1">Cell membrane</location>
        <topology evidence="1">Multi-pass membrane protein</topology>
    </subcellularLocation>
</comment>
<evidence type="ECO:0000313" key="8">
    <source>
        <dbReference type="EMBL" id="GLR91043.1"/>
    </source>
</evidence>
<evidence type="ECO:0000256" key="7">
    <source>
        <dbReference type="SAM" id="Phobius"/>
    </source>
</evidence>
<comment type="similarity">
    <text evidence="2">Belongs to the polysaccharide synthase family.</text>
</comment>
<dbReference type="Proteomes" id="UP001156905">
    <property type="component" value="Unassembled WGS sequence"/>
</dbReference>
<sequence>MAIAAAIFGVGAISLVIQTLIGTILSTVLFWLVSGWRPRAQWSKAEIVDVLGFSGNLVAFNVINYFSRNADGILIGRYLGPVQLGYYTIAYRIMLFPLQNLTFVLTRAFLPIFSGHQQNTALIGRQYLRLLQFIFVITAPLMLGLWSVREPFVVVVLGEKWRAASDIVAWLAPTGLLQSIVSTTGTVLIATGKTRLMRNLGFVCSLVFVTSFVLGLSQGATGVARAYFFANLLTSVIYLHYTVIQVNLRLSDVAVSLCRPLLAAIVMVALIIWIENFILPGSWHQIVQLASLVVVGTAIYAATMILAARDIVVDMRAAVLKKA</sequence>